<dbReference type="InParanoid" id="F0ZCT1"/>
<evidence type="ECO:0000313" key="2">
    <source>
        <dbReference type="Proteomes" id="UP000001064"/>
    </source>
</evidence>
<evidence type="ECO:0000313" key="1">
    <source>
        <dbReference type="EMBL" id="EGC38255.1"/>
    </source>
</evidence>
<dbReference type="VEuPathDB" id="AmoebaDB:DICPUDRAFT_149081"/>
<dbReference type="AlphaFoldDB" id="F0ZCT1"/>
<dbReference type="EMBL" id="GL870980">
    <property type="protein sequence ID" value="EGC38255.1"/>
    <property type="molecule type" value="Genomic_DNA"/>
</dbReference>
<gene>
    <name evidence="1" type="ORF">DICPUDRAFT_149081</name>
</gene>
<proteinExistence type="predicted"/>
<keyword evidence="2" id="KW-1185">Reference proteome</keyword>
<reference evidence="2" key="1">
    <citation type="journal article" date="2011" name="Genome Biol.">
        <title>Comparative genomics of the social amoebae Dictyostelium discoideum and Dictyostelium purpureum.</title>
        <authorList>
            <consortium name="US DOE Joint Genome Institute (JGI-PGF)"/>
            <person name="Sucgang R."/>
            <person name="Kuo A."/>
            <person name="Tian X."/>
            <person name="Salerno W."/>
            <person name="Parikh A."/>
            <person name="Feasley C.L."/>
            <person name="Dalin E."/>
            <person name="Tu H."/>
            <person name="Huang E."/>
            <person name="Barry K."/>
            <person name="Lindquist E."/>
            <person name="Shapiro H."/>
            <person name="Bruce D."/>
            <person name="Schmutz J."/>
            <person name="Salamov A."/>
            <person name="Fey P."/>
            <person name="Gaudet P."/>
            <person name="Anjard C."/>
            <person name="Babu M.M."/>
            <person name="Basu S."/>
            <person name="Bushmanova Y."/>
            <person name="van der Wel H."/>
            <person name="Katoh-Kurasawa M."/>
            <person name="Dinh C."/>
            <person name="Coutinho P.M."/>
            <person name="Saito T."/>
            <person name="Elias M."/>
            <person name="Schaap P."/>
            <person name="Kay R.R."/>
            <person name="Henrissat B."/>
            <person name="Eichinger L."/>
            <person name="Rivero F."/>
            <person name="Putnam N.H."/>
            <person name="West C.M."/>
            <person name="Loomis W.F."/>
            <person name="Chisholm R.L."/>
            <person name="Shaulsky G."/>
            <person name="Strassmann J.E."/>
            <person name="Queller D.C."/>
            <person name="Kuspa A."/>
            <person name="Grigoriev I.V."/>
        </authorList>
    </citation>
    <scope>NUCLEOTIDE SEQUENCE [LARGE SCALE GENOMIC DNA]</scope>
    <source>
        <strain evidence="2">QSDP1</strain>
    </source>
</reference>
<accession>F0ZCT1</accession>
<dbReference type="RefSeq" id="XP_003285212.1">
    <property type="nucleotide sequence ID" value="XM_003285164.1"/>
</dbReference>
<dbReference type="Proteomes" id="UP000001064">
    <property type="component" value="Unassembled WGS sequence"/>
</dbReference>
<dbReference type="GeneID" id="10502446"/>
<sequence length="55" mass="6012">MLFKSLQSINLKSKSSKIQLTASNNTTLTGSNNIALYGIVVFELDTSITDIHVQL</sequence>
<dbReference type="KEGG" id="dpp:DICPUDRAFT_149081"/>
<protein>
    <submittedName>
        <fullName evidence="1">Uncharacterized protein</fullName>
    </submittedName>
</protein>
<organism evidence="1 2">
    <name type="scientific">Dictyostelium purpureum</name>
    <name type="common">Slime mold</name>
    <dbReference type="NCBI Taxonomy" id="5786"/>
    <lineage>
        <taxon>Eukaryota</taxon>
        <taxon>Amoebozoa</taxon>
        <taxon>Evosea</taxon>
        <taxon>Eumycetozoa</taxon>
        <taxon>Dictyostelia</taxon>
        <taxon>Dictyosteliales</taxon>
        <taxon>Dictyosteliaceae</taxon>
        <taxon>Dictyostelium</taxon>
    </lineage>
</organism>
<name>F0ZCT1_DICPU</name>